<dbReference type="CDD" id="cd00830">
    <property type="entry name" value="KAS_III"/>
    <property type="match status" value="1"/>
</dbReference>
<keyword evidence="9" id="KW-0012">Acyltransferase</keyword>
<dbReference type="EMBL" id="BAABCM010000014">
    <property type="protein sequence ID" value="GAA3843744.1"/>
    <property type="molecule type" value="Genomic_DNA"/>
</dbReference>
<accession>A0ABP7JFD0</accession>
<dbReference type="Proteomes" id="UP001501624">
    <property type="component" value="Unassembled WGS sequence"/>
</dbReference>
<dbReference type="InterPro" id="IPR013747">
    <property type="entry name" value="ACP_syn_III_C"/>
</dbReference>
<proteinExistence type="inferred from homology"/>
<reference evidence="13" key="1">
    <citation type="journal article" date="2019" name="Int. J. Syst. Evol. Microbiol.">
        <title>The Global Catalogue of Microorganisms (GCM) 10K type strain sequencing project: providing services to taxonomists for standard genome sequencing and annotation.</title>
        <authorList>
            <consortium name="The Broad Institute Genomics Platform"/>
            <consortium name="The Broad Institute Genome Sequencing Center for Infectious Disease"/>
            <person name="Wu L."/>
            <person name="Ma J."/>
        </authorList>
    </citation>
    <scope>NUCLEOTIDE SEQUENCE [LARGE SCALE GENOMIC DNA]</scope>
    <source>
        <strain evidence="13">JCM 17017</strain>
    </source>
</reference>
<feature type="domain" description="Beta-ketoacyl-[acyl-carrier-protein] synthase III C-terminal" evidence="10">
    <location>
        <begin position="246"/>
        <end position="333"/>
    </location>
</feature>
<dbReference type="Pfam" id="PF08541">
    <property type="entry name" value="ACP_syn_III_C"/>
    <property type="match status" value="1"/>
</dbReference>
<dbReference type="Pfam" id="PF08545">
    <property type="entry name" value="ACP_syn_III"/>
    <property type="match status" value="1"/>
</dbReference>
<dbReference type="NCBIfam" id="TIGR00747">
    <property type="entry name" value="fabH"/>
    <property type="match status" value="1"/>
</dbReference>
<keyword evidence="8" id="KW-0275">Fatty acid biosynthesis</keyword>
<keyword evidence="7" id="KW-0443">Lipid metabolism</keyword>
<keyword evidence="13" id="KW-1185">Reference proteome</keyword>
<evidence type="ECO:0000256" key="2">
    <source>
        <dbReference type="ARBA" id="ARBA00008642"/>
    </source>
</evidence>
<sequence>MTTSGLIGLGMSLPPDIVPNDRLIQDNGLDSSDEWIRTRTGISARRMADEYTSTGDLGVAAGAAALASARFVTGGDVRPDMVILATTTPDHRCPSTAPHIAHRLGLKDIAAVDVSAACSGFVYALSLAHALVVAGTYRQVLVVAAETYTTTLIDPHDRDTAILFGDGAGAVVVAPAAPGDPGAIESIQLGSDGTGLEVFHVPAGGSRSPFRMSQGPVEELYVKMNGRALYTSAVRRMTATARAALSGAGWSVEEVDVFIGHQANQRILDSVAEHLGLPPGRQQGNLRELGNTAAASVPLAVADAALRGAAGPGDRTLLAAFGAGFTWGSVALRFPAAVPYSLAPHAAGAPEPAAPGRRVATHA</sequence>
<evidence type="ECO:0000259" key="10">
    <source>
        <dbReference type="Pfam" id="PF08541"/>
    </source>
</evidence>
<evidence type="ECO:0000259" key="11">
    <source>
        <dbReference type="Pfam" id="PF08545"/>
    </source>
</evidence>
<protein>
    <submittedName>
        <fullName evidence="12">Beta-ketoacyl-ACP synthase III</fullName>
    </submittedName>
</protein>
<feature type="domain" description="Beta-ketoacyl-[acyl-carrier-protein] synthase III N-terminal" evidence="11">
    <location>
        <begin position="113"/>
        <end position="193"/>
    </location>
</feature>
<evidence type="ECO:0000256" key="6">
    <source>
        <dbReference type="ARBA" id="ARBA00022832"/>
    </source>
</evidence>
<dbReference type="RefSeq" id="WP_237339122.1">
    <property type="nucleotide sequence ID" value="NZ_BAABCM010000014.1"/>
</dbReference>
<keyword evidence="4" id="KW-0444">Lipid biosynthesis</keyword>
<evidence type="ECO:0000256" key="7">
    <source>
        <dbReference type="ARBA" id="ARBA00023098"/>
    </source>
</evidence>
<evidence type="ECO:0000256" key="5">
    <source>
        <dbReference type="ARBA" id="ARBA00022679"/>
    </source>
</evidence>
<evidence type="ECO:0000256" key="1">
    <source>
        <dbReference type="ARBA" id="ARBA00005189"/>
    </source>
</evidence>
<dbReference type="InterPro" id="IPR013751">
    <property type="entry name" value="ACP_syn_III_N"/>
</dbReference>
<keyword evidence="3" id="KW-0963">Cytoplasm</keyword>
<dbReference type="InterPro" id="IPR004655">
    <property type="entry name" value="FabH"/>
</dbReference>
<organism evidence="12 13">
    <name type="scientific">Amycolatopsis tucumanensis</name>
    <dbReference type="NCBI Taxonomy" id="401106"/>
    <lineage>
        <taxon>Bacteria</taxon>
        <taxon>Bacillati</taxon>
        <taxon>Actinomycetota</taxon>
        <taxon>Actinomycetes</taxon>
        <taxon>Pseudonocardiales</taxon>
        <taxon>Pseudonocardiaceae</taxon>
        <taxon>Amycolatopsis</taxon>
    </lineage>
</organism>
<comment type="pathway">
    <text evidence="1">Lipid metabolism.</text>
</comment>
<evidence type="ECO:0000256" key="8">
    <source>
        <dbReference type="ARBA" id="ARBA00023160"/>
    </source>
</evidence>
<name>A0ABP7JFD0_9PSEU</name>
<gene>
    <name evidence="12" type="ORF">GCM10022380_72530</name>
</gene>
<evidence type="ECO:0000313" key="13">
    <source>
        <dbReference type="Proteomes" id="UP001501624"/>
    </source>
</evidence>
<dbReference type="SUPFAM" id="SSF53901">
    <property type="entry name" value="Thiolase-like"/>
    <property type="match status" value="1"/>
</dbReference>
<comment type="similarity">
    <text evidence="2">Belongs to the thiolase-like superfamily. FabH family.</text>
</comment>
<keyword evidence="5" id="KW-0808">Transferase</keyword>
<evidence type="ECO:0000256" key="9">
    <source>
        <dbReference type="ARBA" id="ARBA00023315"/>
    </source>
</evidence>
<evidence type="ECO:0000313" key="12">
    <source>
        <dbReference type="EMBL" id="GAA3843744.1"/>
    </source>
</evidence>
<dbReference type="PANTHER" id="PTHR34069">
    <property type="entry name" value="3-OXOACYL-[ACYL-CARRIER-PROTEIN] SYNTHASE 3"/>
    <property type="match status" value="1"/>
</dbReference>
<comment type="caution">
    <text evidence="12">The sequence shown here is derived from an EMBL/GenBank/DDBJ whole genome shotgun (WGS) entry which is preliminary data.</text>
</comment>
<keyword evidence="6" id="KW-0276">Fatty acid metabolism</keyword>
<dbReference type="InterPro" id="IPR016039">
    <property type="entry name" value="Thiolase-like"/>
</dbReference>
<dbReference type="PANTHER" id="PTHR34069:SF2">
    <property type="entry name" value="BETA-KETOACYL-[ACYL-CARRIER-PROTEIN] SYNTHASE III"/>
    <property type="match status" value="1"/>
</dbReference>
<dbReference type="Gene3D" id="3.40.47.10">
    <property type="match status" value="1"/>
</dbReference>
<dbReference type="NCBIfam" id="NF006829">
    <property type="entry name" value="PRK09352.1"/>
    <property type="match status" value="1"/>
</dbReference>
<evidence type="ECO:0000256" key="3">
    <source>
        <dbReference type="ARBA" id="ARBA00022490"/>
    </source>
</evidence>
<evidence type="ECO:0000256" key="4">
    <source>
        <dbReference type="ARBA" id="ARBA00022516"/>
    </source>
</evidence>